<feature type="compositionally biased region" description="Basic residues" evidence="1">
    <location>
        <begin position="102"/>
        <end position="112"/>
    </location>
</feature>
<dbReference type="Proteomes" id="UP000784294">
    <property type="component" value="Unassembled WGS sequence"/>
</dbReference>
<evidence type="ECO:0000313" key="2">
    <source>
        <dbReference type="EMBL" id="VEL25799.1"/>
    </source>
</evidence>
<keyword evidence="3" id="KW-1185">Reference proteome</keyword>
<comment type="caution">
    <text evidence="2">The sequence shown here is derived from an EMBL/GenBank/DDBJ whole genome shotgun (WGS) entry which is preliminary data.</text>
</comment>
<name>A0A3S5BZD2_9PLAT</name>
<feature type="region of interest" description="Disordered" evidence="1">
    <location>
        <begin position="78"/>
        <end position="112"/>
    </location>
</feature>
<evidence type="ECO:0000313" key="3">
    <source>
        <dbReference type="Proteomes" id="UP000784294"/>
    </source>
</evidence>
<organism evidence="2 3">
    <name type="scientific">Protopolystoma xenopodis</name>
    <dbReference type="NCBI Taxonomy" id="117903"/>
    <lineage>
        <taxon>Eukaryota</taxon>
        <taxon>Metazoa</taxon>
        <taxon>Spiralia</taxon>
        <taxon>Lophotrochozoa</taxon>
        <taxon>Platyhelminthes</taxon>
        <taxon>Monogenea</taxon>
        <taxon>Polyopisthocotylea</taxon>
        <taxon>Polystomatidea</taxon>
        <taxon>Polystomatidae</taxon>
        <taxon>Protopolystoma</taxon>
    </lineage>
</organism>
<accession>A0A3S5BZD2</accession>
<gene>
    <name evidence="2" type="ORF">PXEA_LOCUS19239</name>
</gene>
<protein>
    <submittedName>
        <fullName evidence="2">Uncharacterized protein</fullName>
    </submittedName>
</protein>
<evidence type="ECO:0000256" key="1">
    <source>
        <dbReference type="SAM" id="MobiDB-lite"/>
    </source>
</evidence>
<proteinExistence type="predicted"/>
<dbReference type="EMBL" id="CAAALY010076305">
    <property type="protein sequence ID" value="VEL25799.1"/>
    <property type="molecule type" value="Genomic_DNA"/>
</dbReference>
<reference evidence="2" key="1">
    <citation type="submission" date="2018-11" db="EMBL/GenBank/DDBJ databases">
        <authorList>
            <consortium name="Pathogen Informatics"/>
        </authorList>
    </citation>
    <scope>NUCLEOTIDE SEQUENCE</scope>
</reference>
<dbReference type="AlphaFoldDB" id="A0A3S5BZD2"/>
<sequence length="112" mass="12473">MYGTHPTCAGCVIHNRYREKSIEMGLIGHCRGEGRCAIDTRRGQTATQSKRAKLYPKEGSQRIELKAASLRVVKRERRACGLPGLQGPRPREPQTDTGGRGGPKKGRRYVKQ</sequence>